<keyword evidence="3" id="KW-1185">Reference proteome</keyword>
<proteinExistence type="predicted"/>
<dbReference type="KEGG" id="tml:GSTUM_00008348001"/>
<dbReference type="EMBL" id="FN430324">
    <property type="protein sequence ID" value="CAZ84236.1"/>
    <property type="molecule type" value="Genomic_DNA"/>
</dbReference>
<keyword evidence="1" id="KW-1133">Transmembrane helix</keyword>
<dbReference type="HOGENOM" id="CLU_195481_0_0_1"/>
<feature type="transmembrane region" description="Helical" evidence="1">
    <location>
        <begin position="38"/>
        <end position="62"/>
    </location>
</feature>
<evidence type="ECO:0000256" key="1">
    <source>
        <dbReference type="SAM" id="Phobius"/>
    </source>
</evidence>
<name>D5GI93_TUBMM</name>
<gene>
    <name evidence="2" type="ORF">GSTUM_00008348001</name>
</gene>
<dbReference type="PANTHER" id="PTHR37919:SF2">
    <property type="entry name" value="EXPERA DOMAIN-CONTAINING PROTEIN"/>
    <property type="match status" value="1"/>
</dbReference>
<dbReference type="STRING" id="656061.D5GI93"/>
<dbReference type="InParanoid" id="D5GI93"/>
<dbReference type="OMA" id="CTYWFAR"/>
<dbReference type="PANTHER" id="PTHR37919">
    <property type="entry name" value="PROTEIN CBG05606"/>
    <property type="match status" value="1"/>
</dbReference>
<dbReference type="Proteomes" id="UP000006911">
    <property type="component" value="Unassembled WGS sequence"/>
</dbReference>
<keyword evidence="1" id="KW-0812">Transmembrane</keyword>
<dbReference type="RefSeq" id="XP_002840045.1">
    <property type="nucleotide sequence ID" value="XM_002839999.1"/>
</dbReference>
<organism evidence="2 3">
    <name type="scientific">Tuber melanosporum (strain Mel28)</name>
    <name type="common">Perigord black truffle</name>
    <dbReference type="NCBI Taxonomy" id="656061"/>
    <lineage>
        <taxon>Eukaryota</taxon>
        <taxon>Fungi</taxon>
        <taxon>Dikarya</taxon>
        <taxon>Ascomycota</taxon>
        <taxon>Pezizomycotina</taxon>
        <taxon>Pezizomycetes</taxon>
        <taxon>Pezizales</taxon>
        <taxon>Tuberaceae</taxon>
        <taxon>Tuber</taxon>
    </lineage>
</organism>
<keyword evidence="1" id="KW-0472">Membrane</keyword>
<reference evidence="2 3" key="1">
    <citation type="journal article" date="2010" name="Nature">
        <title>Perigord black truffle genome uncovers evolutionary origins and mechanisms of symbiosis.</title>
        <authorList>
            <person name="Martin F."/>
            <person name="Kohler A."/>
            <person name="Murat C."/>
            <person name="Balestrini R."/>
            <person name="Coutinho P.M."/>
            <person name="Jaillon O."/>
            <person name="Montanini B."/>
            <person name="Morin E."/>
            <person name="Noel B."/>
            <person name="Percudani R."/>
            <person name="Porcel B."/>
            <person name="Rubini A."/>
            <person name="Amicucci A."/>
            <person name="Amselem J."/>
            <person name="Anthouard V."/>
            <person name="Arcioni S."/>
            <person name="Artiguenave F."/>
            <person name="Aury J.M."/>
            <person name="Ballario P."/>
            <person name="Bolchi A."/>
            <person name="Brenna A."/>
            <person name="Brun A."/>
            <person name="Buee M."/>
            <person name="Cantarel B."/>
            <person name="Chevalier G."/>
            <person name="Couloux A."/>
            <person name="Da Silva C."/>
            <person name="Denoeud F."/>
            <person name="Duplessis S."/>
            <person name="Ghignone S."/>
            <person name="Hilselberger B."/>
            <person name="Iotti M."/>
            <person name="Marcais B."/>
            <person name="Mello A."/>
            <person name="Miranda M."/>
            <person name="Pacioni G."/>
            <person name="Quesneville H."/>
            <person name="Riccioni C."/>
            <person name="Ruotolo R."/>
            <person name="Splivallo R."/>
            <person name="Stocchi V."/>
            <person name="Tisserant E."/>
            <person name="Viscomi A.R."/>
            <person name="Zambonelli A."/>
            <person name="Zampieri E."/>
            <person name="Henrissat B."/>
            <person name="Lebrun M.H."/>
            <person name="Paolocci F."/>
            <person name="Bonfante P."/>
            <person name="Ottonello S."/>
            <person name="Wincker P."/>
        </authorList>
    </citation>
    <scope>NUCLEOTIDE SEQUENCE [LARGE SCALE GENOMIC DNA]</scope>
    <source>
        <strain evidence="2 3">Mel28</strain>
    </source>
</reference>
<sequence length="81" mass="8964">MLVAGFAGVLMTLAKTTLFVLNEFCAGGRHVAHNDLKNFVLFYVLPNGLWIAFPGWCTYWFAREIVKGIDTGSGGKVKKRV</sequence>
<dbReference type="AlphaFoldDB" id="D5GI93"/>
<evidence type="ECO:0000313" key="3">
    <source>
        <dbReference type="Proteomes" id="UP000006911"/>
    </source>
</evidence>
<accession>D5GI93</accession>
<protein>
    <submittedName>
        <fullName evidence="2">(Perigord truffle) hypothetical protein</fullName>
    </submittedName>
</protein>
<evidence type="ECO:0000313" key="2">
    <source>
        <dbReference type="EMBL" id="CAZ84236.1"/>
    </source>
</evidence>
<dbReference type="GeneID" id="9181954"/>